<dbReference type="PANTHER" id="PTHR46233">
    <property type="entry name" value="HYDROXYACYLGLUTATHIONE HYDROLASE GLOC"/>
    <property type="match status" value="1"/>
</dbReference>
<dbReference type="SUPFAM" id="SSF56281">
    <property type="entry name" value="Metallo-hydrolase/oxidoreductase"/>
    <property type="match status" value="1"/>
</dbReference>
<dbReference type="InterPro" id="IPR001279">
    <property type="entry name" value="Metallo-B-lactamas"/>
</dbReference>
<dbReference type="Proteomes" id="UP000306196">
    <property type="component" value="Unassembled WGS sequence"/>
</dbReference>
<name>A0A5R8KIW3_9BACT</name>
<evidence type="ECO:0000313" key="6">
    <source>
        <dbReference type="EMBL" id="TLD72197.1"/>
    </source>
</evidence>
<keyword evidence="3 6" id="KW-0378">Hydrolase</keyword>
<dbReference type="InterPro" id="IPR036866">
    <property type="entry name" value="RibonucZ/Hydroxyglut_hydro"/>
</dbReference>
<dbReference type="InterPro" id="IPR051453">
    <property type="entry name" value="MBL_Glyoxalase_II"/>
</dbReference>
<proteinExistence type="predicted"/>
<dbReference type="GO" id="GO:0016787">
    <property type="term" value="F:hydrolase activity"/>
    <property type="evidence" value="ECO:0007669"/>
    <property type="project" value="UniProtKB-KW"/>
</dbReference>
<sequence length="270" mass="29422">MLPLEDLFNDIINKAQRGLGLSNEALAQQADVALPQLLATKDGEINETVIRLVSPVLHLHAPSLLAMAHQNWHPRPVELPGLAQFNTPFDDMTVNAYIVWDSSTREAVAFDSGATAEPMIKFLSDRDLVLKAVYLTHTHPDHIADLATLRENDEPLFASAKEPWQGATLFDCGQTFTHGKLRIETRQTTGHSIGATTYVIHGLANPVAIVGDALFASSMGGGAISFTEALATNRSEIFTLPDHTILCPGHGPLTTVGEEKNHNPFYPEFK</sequence>
<dbReference type="Gene3D" id="3.60.15.10">
    <property type="entry name" value="Ribonuclease Z/Hydroxyacylglutathione hydrolase-like"/>
    <property type="match status" value="1"/>
</dbReference>
<dbReference type="Pfam" id="PF00753">
    <property type="entry name" value="Lactamase_B"/>
    <property type="match status" value="1"/>
</dbReference>
<reference evidence="6 7" key="1">
    <citation type="submission" date="2019-05" db="EMBL/GenBank/DDBJ databases">
        <title>Verrucobacter flavum gen. nov., sp. nov. a new member of the family Verrucomicrobiaceae.</title>
        <authorList>
            <person name="Szuroczki S."/>
            <person name="Abbaszade G."/>
            <person name="Szabo A."/>
            <person name="Felfoldi T."/>
            <person name="Schumann P."/>
            <person name="Boka K."/>
            <person name="Keki Z."/>
            <person name="Toumi M."/>
            <person name="Toth E."/>
        </authorList>
    </citation>
    <scope>NUCLEOTIDE SEQUENCE [LARGE SCALE GENOMIC DNA]</scope>
    <source>
        <strain evidence="6 7">MG-N-17</strain>
    </source>
</reference>
<organism evidence="6 7">
    <name type="scientific">Phragmitibacter flavus</name>
    <dbReference type="NCBI Taxonomy" id="2576071"/>
    <lineage>
        <taxon>Bacteria</taxon>
        <taxon>Pseudomonadati</taxon>
        <taxon>Verrucomicrobiota</taxon>
        <taxon>Verrucomicrobiia</taxon>
        <taxon>Verrucomicrobiales</taxon>
        <taxon>Verrucomicrobiaceae</taxon>
        <taxon>Phragmitibacter</taxon>
    </lineage>
</organism>
<dbReference type="PANTHER" id="PTHR46233:SF3">
    <property type="entry name" value="HYDROXYACYLGLUTATHIONE HYDROLASE GLOC"/>
    <property type="match status" value="1"/>
</dbReference>
<evidence type="ECO:0000256" key="1">
    <source>
        <dbReference type="ARBA" id="ARBA00001947"/>
    </source>
</evidence>
<dbReference type="GO" id="GO:0046872">
    <property type="term" value="F:metal ion binding"/>
    <property type="evidence" value="ECO:0007669"/>
    <property type="project" value="UniProtKB-KW"/>
</dbReference>
<keyword evidence="7" id="KW-1185">Reference proteome</keyword>
<gene>
    <name evidence="6" type="ORF">FEM03_02240</name>
</gene>
<dbReference type="OrthoDB" id="9802248at2"/>
<dbReference type="SMART" id="SM00849">
    <property type="entry name" value="Lactamase_B"/>
    <property type="match status" value="1"/>
</dbReference>
<evidence type="ECO:0000259" key="5">
    <source>
        <dbReference type="SMART" id="SM00849"/>
    </source>
</evidence>
<feature type="domain" description="Metallo-beta-lactamase" evidence="5">
    <location>
        <begin position="93"/>
        <end position="250"/>
    </location>
</feature>
<dbReference type="RefSeq" id="WP_138084552.1">
    <property type="nucleotide sequence ID" value="NZ_VAUV01000002.1"/>
</dbReference>
<comment type="caution">
    <text evidence="6">The sequence shown here is derived from an EMBL/GenBank/DDBJ whole genome shotgun (WGS) entry which is preliminary data.</text>
</comment>
<keyword evidence="2" id="KW-0479">Metal-binding</keyword>
<evidence type="ECO:0000256" key="3">
    <source>
        <dbReference type="ARBA" id="ARBA00022801"/>
    </source>
</evidence>
<accession>A0A5R8KIW3</accession>
<keyword evidence="4" id="KW-0862">Zinc</keyword>
<dbReference type="EMBL" id="VAUV01000002">
    <property type="protein sequence ID" value="TLD72197.1"/>
    <property type="molecule type" value="Genomic_DNA"/>
</dbReference>
<evidence type="ECO:0000313" key="7">
    <source>
        <dbReference type="Proteomes" id="UP000306196"/>
    </source>
</evidence>
<evidence type="ECO:0000256" key="4">
    <source>
        <dbReference type="ARBA" id="ARBA00022833"/>
    </source>
</evidence>
<comment type="cofactor">
    <cofactor evidence="1">
        <name>Zn(2+)</name>
        <dbReference type="ChEBI" id="CHEBI:29105"/>
    </cofactor>
</comment>
<protein>
    <submittedName>
        <fullName evidence="6">MBL fold metallo-hydrolase</fullName>
    </submittedName>
</protein>
<dbReference type="AlphaFoldDB" id="A0A5R8KIW3"/>
<evidence type="ECO:0000256" key="2">
    <source>
        <dbReference type="ARBA" id="ARBA00022723"/>
    </source>
</evidence>